<evidence type="ECO:0000256" key="1">
    <source>
        <dbReference type="ARBA" id="ARBA00004127"/>
    </source>
</evidence>
<keyword evidence="3 5" id="KW-1133">Transmembrane helix</keyword>
<dbReference type="AlphaFoldDB" id="A0A399QZJ4"/>
<evidence type="ECO:0000256" key="4">
    <source>
        <dbReference type="ARBA" id="ARBA00023136"/>
    </source>
</evidence>
<evidence type="ECO:0000256" key="3">
    <source>
        <dbReference type="ARBA" id="ARBA00022989"/>
    </source>
</evidence>
<keyword evidence="4 5" id="KW-0472">Membrane</keyword>
<dbReference type="RefSeq" id="WP_119379170.1">
    <property type="nucleotide sequence ID" value="NZ_QWGB01000005.1"/>
</dbReference>
<name>A0A399QZJ4_9PROT</name>
<evidence type="ECO:0000313" key="7">
    <source>
        <dbReference type="EMBL" id="RIJ23981.1"/>
    </source>
</evidence>
<sequence length="127" mass="14228">MPTSNELAEDRTDLAQDRTDWAEDRTILANERTFAGWMRTGLASAGVGLGFQAIFGKFEPTWLAKIGATIFILIGVVIFYIAYIKACDLQRRMDSHAAEPMSHSNFRLISMLFIAGSLMLNVILWLL</sequence>
<keyword evidence="2 5" id="KW-0812">Transmembrane</keyword>
<reference evidence="7 8" key="1">
    <citation type="submission" date="2018-08" db="EMBL/GenBank/DDBJ databases">
        <title>Henriciella mobilis sp. nov., isolated from seawater.</title>
        <authorList>
            <person name="Cheng H."/>
            <person name="Wu Y.-H."/>
            <person name="Xu X.-W."/>
            <person name="Guo L.-L."/>
        </authorList>
    </citation>
    <scope>NUCLEOTIDE SEQUENCE [LARGE SCALE GENOMIC DNA]</scope>
    <source>
        <strain evidence="7 8">CCUG66934</strain>
    </source>
</reference>
<evidence type="ECO:0000256" key="2">
    <source>
        <dbReference type="ARBA" id="ARBA00022692"/>
    </source>
</evidence>
<feature type="transmembrane region" description="Helical" evidence="5">
    <location>
        <begin position="62"/>
        <end position="84"/>
    </location>
</feature>
<comment type="subcellular location">
    <subcellularLocation>
        <location evidence="1">Endomembrane system</location>
        <topology evidence="1">Multi-pass membrane protein</topology>
    </subcellularLocation>
</comment>
<dbReference type="GO" id="GO:0012505">
    <property type="term" value="C:endomembrane system"/>
    <property type="evidence" value="ECO:0007669"/>
    <property type="project" value="UniProtKB-SubCell"/>
</dbReference>
<dbReference type="Proteomes" id="UP000265431">
    <property type="component" value="Unassembled WGS sequence"/>
</dbReference>
<evidence type="ECO:0000256" key="5">
    <source>
        <dbReference type="SAM" id="Phobius"/>
    </source>
</evidence>
<feature type="transmembrane region" description="Helical" evidence="5">
    <location>
        <begin position="34"/>
        <end position="56"/>
    </location>
</feature>
<evidence type="ECO:0000259" key="6">
    <source>
        <dbReference type="Pfam" id="PF02656"/>
    </source>
</evidence>
<dbReference type="Pfam" id="PF02656">
    <property type="entry name" value="DUF202"/>
    <property type="match status" value="1"/>
</dbReference>
<feature type="domain" description="DUF202" evidence="6">
    <location>
        <begin position="25"/>
        <end position="91"/>
    </location>
</feature>
<proteinExistence type="predicted"/>
<accession>A0A399QZJ4</accession>
<protein>
    <submittedName>
        <fullName evidence="7">DUF202 domain-containing protein</fullName>
    </submittedName>
</protein>
<dbReference type="EMBL" id="QWGB01000005">
    <property type="protein sequence ID" value="RIJ23981.1"/>
    <property type="molecule type" value="Genomic_DNA"/>
</dbReference>
<feature type="transmembrane region" description="Helical" evidence="5">
    <location>
        <begin position="105"/>
        <end position="126"/>
    </location>
</feature>
<comment type="caution">
    <text evidence="7">The sequence shown here is derived from an EMBL/GenBank/DDBJ whole genome shotgun (WGS) entry which is preliminary data.</text>
</comment>
<keyword evidence="8" id="KW-1185">Reference proteome</keyword>
<dbReference type="InterPro" id="IPR003807">
    <property type="entry name" value="DUF202"/>
</dbReference>
<dbReference type="OrthoDB" id="582337at2"/>
<organism evidence="7 8">
    <name type="scientific">Henriciella barbarensis</name>
    <dbReference type="NCBI Taxonomy" id="86342"/>
    <lineage>
        <taxon>Bacteria</taxon>
        <taxon>Pseudomonadati</taxon>
        <taxon>Pseudomonadota</taxon>
        <taxon>Alphaproteobacteria</taxon>
        <taxon>Hyphomonadales</taxon>
        <taxon>Hyphomonadaceae</taxon>
        <taxon>Henriciella</taxon>
    </lineage>
</organism>
<evidence type="ECO:0000313" key="8">
    <source>
        <dbReference type="Proteomes" id="UP000265431"/>
    </source>
</evidence>
<gene>
    <name evidence="7" type="ORF">D1224_06960</name>
</gene>